<reference evidence="2 3" key="1">
    <citation type="journal article" date="2013" name="Nat. Genet.">
        <title>The high-quality draft genome of peach (Prunus persica) identifies unique patterns of genetic diversity, domestication and genome evolution.</title>
        <authorList>
            <consortium name="International Peach Genome Initiative"/>
            <person name="Verde I."/>
            <person name="Abbott A.G."/>
            <person name="Scalabrin S."/>
            <person name="Jung S."/>
            <person name="Shu S."/>
            <person name="Marroni F."/>
            <person name="Zhebentyayeva T."/>
            <person name="Dettori M.T."/>
            <person name="Grimwood J."/>
            <person name="Cattonaro F."/>
            <person name="Zuccolo A."/>
            <person name="Rossini L."/>
            <person name="Jenkins J."/>
            <person name="Vendramin E."/>
            <person name="Meisel L.A."/>
            <person name="Decroocq V."/>
            <person name="Sosinski B."/>
            <person name="Prochnik S."/>
            <person name="Mitros T."/>
            <person name="Policriti A."/>
            <person name="Cipriani G."/>
            <person name="Dondini L."/>
            <person name="Ficklin S."/>
            <person name="Goodstein D.M."/>
            <person name="Xuan P."/>
            <person name="Del Fabbro C."/>
            <person name="Aramini V."/>
            <person name="Copetti D."/>
            <person name="Gonzalez S."/>
            <person name="Horner D.S."/>
            <person name="Falchi R."/>
            <person name="Lucas S."/>
            <person name="Mica E."/>
            <person name="Maldonado J."/>
            <person name="Lazzari B."/>
            <person name="Bielenberg D."/>
            <person name="Pirona R."/>
            <person name="Miculan M."/>
            <person name="Barakat A."/>
            <person name="Testolin R."/>
            <person name="Stella A."/>
            <person name="Tartarini S."/>
            <person name="Tonutti P."/>
            <person name="Arus P."/>
            <person name="Orellana A."/>
            <person name="Wells C."/>
            <person name="Main D."/>
            <person name="Vizzotto G."/>
            <person name="Silva H."/>
            <person name="Salamini F."/>
            <person name="Schmutz J."/>
            <person name="Morgante M."/>
            <person name="Rokhsar D.S."/>
        </authorList>
    </citation>
    <scope>NUCLEOTIDE SEQUENCE [LARGE SCALE GENOMIC DNA]</scope>
    <source>
        <strain evidence="3">cv. Nemared</strain>
    </source>
</reference>
<dbReference type="Proteomes" id="UP000006882">
    <property type="component" value="Chromosome G1"/>
</dbReference>
<sequence>MFVRTCVELDLTKPLKRCLVLGEVGKEIKCFISYEALWEICFYCGQKKEEMHDCPLKIPNRNFTNVKRLENELVVYPTDIVLDEVLQQQLSEEVILVFPQPTLASSYMGVEFTGEREDDTYQPNEDMAFKSPKKRIREEFEEREANSEASLECGGIVLCWNPICVNCTVLNSHDCFVHSTFIYAYPQKEKQKDLWNLILNLKPMQMSWALLEDFNTICSPSEKIGAISTFLMHLLMIVIQFFSMLTVLLNLPICKSDHGPIILTISDPRTSPRKIFRLEAMWLSHVDFPRLKETQEHLNIIQNQPANSLTSAFLISKNNELNVNLRTLLEKEELFYAQKARASWLQFGDKNKKFFQPFSTIRRKRNHSDPLATSNIQDFINIIEPCISSENNLKLMVDVSEMEVFEAVKSISALKAPGPDGLHAIFLHQFWAKTKHLLILLVKDFFLNNLPLNPINHTNIALIPKIDNPEVVDHFRPIGLCNVIYKIITEIIITRLRPILTKCISLNQGAFAPGRSIFDNILIAHELFSDFKRKKGSCGAMALKLDLEKAYDLLDWNYITACLLKFASGQRINFHKSTNYFFPRVHTNVKKNISTILQLIDKIRSKFAGWKANTLSRAGKLTLIKSNVSGMPNQLMS</sequence>
<dbReference type="Gramene" id="ONI29100">
    <property type="protein sequence ID" value="ONI29100"/>
    <property type="gene ID" value="PRUPE_1G181500"/>
</dbReference>
<feature type="domain" description="Reverse transcriptase" evidence="1">
    <location>
        <begin position="465"/>
        <end position="571"/>
    </location>
</feature>
<keyword evidence="3" id="KW-1185">Reference proteome</keyword>
<dbReference type="EMBL" id="CM007651">
    <property type="protein sequence ID" value="ONI29100.1"/>
    <property type="molecule type" value="Genomic_DNA"/>
</dbReference>
<dbReference type="SUPFAM" id="SSF56672">
    <property type="entry name" value="DNA/RNA polymerases"/>
    <property type="match status" value="1"/>
</dbReference>
<evidence type="ECO:0000259" key="1">
    <source>
        <dbReference type="Pfam" id="PF00078"/>
    </source>
</evidence>
<name>M5XMH6_PRUPE</name>
<accession>M5XMH6</accession>
<proteinExistence type="predicted"/>
<dbReference type="InterPro" id="IPR000477">
    <property type="entry name" value="RT_dom"/>
</dbReference>
<organism evidence="2 3">
    <name type="scientific">Prunus persica</name>
    <name type="common">Peach</name>
    <name type="synonym">Amygdalus persica</name>
    <dbReference type="NCBI Taxonomy" id="3760"/>
    <lineage>
        <taxon>Eukaryota</taxon>
        <taxon>Viridiplantae</taxon>
        <taxon>Streptophyta</taxon>
        <taxon>Embryophyta</taxon>
        <taxon>Tracheophyta</taxon>
        <taxon>Spermatophyta</taxon>
        <taxon>Magnoliopsida</taxon>
        <taxon>eudicotyledons</taxon>
        <taxon>Gunneridae</taxon>
        <taxon>Pentapetalae</taxon>
        <taxon>rosids</taxon>
        <taxon>fabids</taxon>
        <taxon>Rosales</taxon>
        <taxon>Rosaceae</taxon>
        <taxon>Amygdaloideae</taxon>
        <taxon>Amygdaleae</taxon>
        <taxon>Prunus</taxon>
    </lineage>
</organism>
<evidence type="ECO:0000313" key="2">
    <source>
        <dbReference type="EMBL" id="ONI29100.1"/>
    </source>
</evidence>
<dbReference type="Pfam" id="PF00078">
    <property type="entry name" value="RVT_1"/>
    <property type="match status" value="1"/>
</dbReference>
<evidence type="ECO:0000313" key="3">
    <source>
        <dbReference type="Proteomes" id="UP000006882"/>
    </source>
</evidence>
<protein>
    <recommendedName>
        <fullName evidence="1">Reverse transcriptase domain-containing protein</fullName>
    </recommendedName>
</protein>
<dbReference type="PANTHER" id="PTHR46890">
    <property type="entry name" value="NON-LTR RETROLELEMENT REVERSE TRANSCRIPTASE-LIKE PROTEIN-RELATED"/>
    <property type="match status" value="1"/>
</dbReference>
<dbReference type="STRING" id="3760.M5XMH6"/>
<gene>
    <name evidence="2" type="ORF">PRUPE_1G181500</name>
</gene>
<dbReference type="InterPro" id="IPR052343">
    <property type="entry name" value="Retrotransposon-Effector_Assoc"/>
</dbReference>
<dbReference type="InterPro" id="IPR043502">
    <property type="entry name" value="DNA/RNA_pol_sf"/>
</dbReference>
<dbReference type="eggNOG" id="KOG1075">
    <property type="taxonomic scope" value="Eukaryota"/>
</dbReference>
<dbReference type="AlphaFoldDB" id="M5XMH6"/>
<dbReference type="PANTHER" id="PTHR46890:SF48">
    <property type="entry name" value="RNA-DIRECTED DNA POLYMERASE"/>
    <property type="match status" value="1"/>
</dbReference>
<dbReference type="HOGENOM" id="CLU_429873_0_0_1"/>